<dbReference type="PANTHER" id="PTHR35529:SF2">
    <property type="entry name" value="SPORULATION PROTEIN YTAF-RELATED"/>
    <property type="match status" value="1"/>
</dbReference>
<keyword evidence="2 5" id="KW-0812">Transmembrane</keyword>
<evidence type="ECO:0000256" key="3">
    <source>
        <dbReference type="ARBA" id="ARBA00022989"/>
    </source>
</evidence>
<dbReference type="Pfam" id="PF02659">
    <property type="entry name" value="Mntp"/>
    <property type="match status" value="2"/>
</dbReference>
<comment type="caution">
    <text evidence="6">The sequence shown here is derived from an EMBL/GenBank/DDBJ whole genome shotgun (WGS) entry which is preliminary data.</text>
</comment>
<evidence type="ECO:0000256" key="1">
    <source>
        <dbReference type="ARBA" id="ARBA00022475"/>
    </source>
</evidence>
<evidence type="ECO:0000256" key="5">
    <source>
        <dbReference type="SAM" id="Phobius"/>
    </source>
</evidence>
<feature type="transmembrane region" description="Helical" evidence="5">
    <location>
        <begin position="32"/>
        <end position="52"/>
    </location>
</feature>
<name>A0A1J5NBB9_NEOTH</name>
<keyword evidence="1" id="KW-1003">Cell membrane</keyword>
<dbReference type="AlphaFoldDB" id="A0A1J5NBB9"/>
<accession>A0A1J5NBB9</accession>
<protein>
    <submittedName>
        <fullName evidence="6">Manganese efflux pump MntP</fullName>
    </submittedName>
</protein>
<evidence type="ECO:0000256" key="2">
    <source>
        <dbReference type="ARBA" id="ARBA00022692"/>
    </source>
</evidence>
<sequence>MFLATIFLALAVSLDGLGVGLAYGLRKIKLPWLSLVLVAMVSVVASFLSMAAGHLITMVFNPVLAGHLGAGILLTLGLVIILEAYLKREGAGAEEQTLLRFRLPRMGLVIQILKEPSRADRDLSGSISSQEALTLGLALALDALGTGIGAAAAGFSLFLTPVCIGLCQLLLVRAGLFLGEYWGLENLGWRGAAIPGLILIAIGLWRL</sequence>
<dbReference type="InterPro" id="IPR014205">
    <property type="entry name" value="Spore_YtaF"/>
</dbReference>
<keyword evidence="3 5" id="KW-1133">Transmembrane helix</keyword>
<dbReference type="PANTHER" id="PTHR35529">
    <property type="entry name" value="MANGANESE EFFLUX PUMP MNTP-RELATED"/>
    <property type="match status" value="1"/>
</dbReference>
<dbReference type="OrthoDB" id="1679205at2"/>
<dbReference type="InterPro" id="IPR003810">
    <property type="entry name" value="Mntp/YtaF"/>
</dbReference>
<evidence type="ECO:0000313" key="7">
    <source>
        <dbReference type="Proteomes" id="UP000182811"/>
    </source>
</evidence>
<dbReference type="EMBL" id="MDDC01000023">
    <property type="protein sequence ID" value="OIQ56138.1"/>
    <property type="molecule type" value="Genomic_DNA"/>
</dbReference>
<proteinExistence type="predicted"/>
<gene>
    <name evidence="6" type="primary">mntP_2</name>
    <name evidence="6" type="ORF">MOTE_23660</name>
</gene>
<dbReference type="Proteomes" id="UP000182811">
    <property type="component" value="Unassembled WGS sequence"/>
</dbReference>
<reference evidence="6 7" key="1">
    <citation type="submission" date="2016-08" db="EMBL/GenBank/DDBJ databases">
        <title>Genome-based comparison of Moorella thermoacetic strains.</title>
        <authorList>
            <person name="Poehlein A."/>
            <person name="Bengelsdorf F.R."/>
            <person name="Esser C."/>
            <person name="Duerre P."/>
            <person name="Daniel R."/>
        </authorList>
    </citation>
    <scope>NUCLEOTIDE SEQUENCE [LARGE SCALE GENOMIC DNA]</scope>
    <source>
        <strain evidence="6 7">DSM 21394</strain>
    </source>
</reference>
<evidence type="ECO:0000256" key="4">
    <source>
        <dbReference type="ARBA" id="ARBA00023136"/>
    </source>
</evidence>
<dbReference type="NCBIfam" id="TIGR02840">
    <property type="entry name" value="spore_YtaF"/>
    <property type="match status" value="1"/>
</dbReference>
<keyword evidence="4 5" id="KW-0472">Membrane</keyword>
<evidence type="ECO:0000313" key="6">
    <source>
        <dbReference type="EMBL" id="OIQ56138.1"/>
    </source>
</evidence>
<feature type="transmembrane region" description="Helical" evidence="5">
    <location>
        <begin position="187"/>
        <end position="205"/>
    </location>
</feature>
<organism evidence="6 7">
    <name type="scientific">Neomoorella thermoacetica</name>
    <name type="common">Clostridium thermoaceticum</name>
    <dbReference type="NCBI Taxonomy" id="1525"/>
    <lineage>
        <taxon>Bacteria</taxon>
        <taxon>Bacillati</taxon>
        <taxon>Bacillota</taxon>
        <taxon>Clostridia</taxon>
        <taxon>Neomoorellales</taxon>
        <taxon>Neomoorellaceae</taxon>
        <taxon>Neomoorella</taxon>
    </lineage>
</organism>
<feature type="transmembrane region" description="Helical" evidence="5">
    <location>
        <begin position="64"/>
        <end position="86"/>
    </location>
</feature>